<protein>
    <submittedName>
        <fullName evidence="1">Uncharacterized protein</fullName>
    </submittedName>
</protein>
<name>A0A6M3JMW4_9ZZZZ</name>
<dbReference type="EMBL" id="MT141791">
    <property type="protein sequence ID" value="QJA70425.1"/>
    <property type="molecule type" value="Genomic_DNA"/>
</dbReference>
<proteinExistence type="predicted"/>
<sequence>MMRAKINPGGWPPEMDMGNTRGEIAAAYGMTVGAFNRQATQFLQCEGYDEEGNEYNDLHEWLTKEYAPWRDNTPWQKGDDHES</sequence>
<evidence type="ECO:0000313" key="1">
    <source>
        <dbReference type="EMBL" id="QJA70425.1"/>
    </source>
</evidence>
<reference evidence="1" key="1">
    <citation type="submission" date="2020-03" db="EMBL/GenBank/DDBJ databases">
        <title>The deep terrestrial virosphere.</title>
        <authorList>
            <person name="Holmfeldt K."/>
            <person name="Nilsson E."/>
            <person name="Simone D."/>
            <person name="Lopez-Fernandez M."/>
            <person name="Wu X."/>
            <person name="de Brujin I."/>
            <person name="Lundin D."/>
            <person name="Andersson A."/>
            <person name="Bertilsson S."/>
            <person name="Dopson M."/>
        </authorList>
    </citation>
    <scope>NUCLEOTIDE SEQUENCE</scope>
    <source>
        <strain evidence="1">MM415A03749</strain>
    </source>
</reference>
<accession>A0A6M3JMW4</accession>
<dbReference type="AlphaFoldDB" id="A0A6M3JMW4"/>
<organism evidence="1">
    <name type="scientific">viral metagenome</name>
    <dbReference type="NCBI Taxonomy" id="1070528"/>
    <lineage>
        <taxon>unclassified sequences</taxon>
        <taxon>metagenomes</taxon>
        <taxon>organismal metagenomes</taxon>
    </lineage>
</organism>
<gene>
    <name evidence="1" type="ORF">MM415A03749_0009</name>
</gene>